<organism evidence="2 3">
    <name type="scientific">Olsenella profusa F0195</name>
    <dbReference type="NCBI Taxonomy" id="1125712"/>
    <lineage>
        <taxon>Bacteria</taxon>
        <taxon>Bacillati</taxon>
        <taxon>Actinomycetota</taxon>
        <taxon>Coriobacteriia</taxon>
        <taxon>Coriobacteriales</taxon>
        <taxon>Atopobiaceae</taxon>
        <taxon>Olsenella</taxon>
    </lineage>
</organism>
<dbReference type="STRING" id="1125712.HMPREF1316_2316"/>
<protein>
    <submittedName>
        <fullName evidence="2">Alpha/beta hydrolase family protein</fullName>
    </submittedName>
</protein>
<dbReference type="eggNOG" id="COG0596">
    <property type="taxonomic scope" value="Bacteria"/>
</dbReference>
<dbReference type="PATRIC" id="fig|1125712.3.peg.1552"/>
<dbReference type="OrthoDB" id="3519228at2"/>
<gene>
    <name evidence="2" type="ORF">HMPREF1316_2316</name>
</gene>
<evidence type="ECO:0000259" key="1">
    <source>
        <dbReference type="Pfam" id="PF12697"/>
    </source>
</evidence>
<name>U2V4Y1_9ACTN</name>
<dbReference type="Pfam" id="PF12697">
    <property type="entry name" value="Abhydrolase_6"/>
    <property type="match status" value="1"/>
</dbReference>
<dbReference type="Gene3D" id="3.40.50.1820">
    <property type="entry name" value="alpha/beta hydrolase"/>
    <property type="match status" value="1"/>
</dbReference>
<evidence type="ECO:0000313" key="3">
    <source>
        <dbReference type="Proteomes" id="UP000016638"/>
    </source>
</evidence>
<reference evidence="2 3" key="1">
    <citation type="submission" date="2013-08" db="EMBL/GenBank/DDBJ databases">
        <authorList>
            <person name="Durkin A.S."/>
            <person name="Haft D.R."/>
            <person name="McCorrison J."/>
            <person name="Torralba M."/>
            <person name="Gillis M."/>
            <person name="Haft D.H."/>
            <person name="Methe B."/>
            <person name="Sutton G."/>
            <person name="Nelson K.E."/>
        </authorList>
    </citation>
    <scope>NUCLEOTIDE SEQUENCE [LARGE SCALE GENOMIC DNA]</scope>
    <source>
        <strain evidence="2 3">F0195</strain>
    </source>
</reference>
<dbReference type="AlphaFoldDB" id="U2V4Y1"/>
<dbReference type="InterPro" id="IPR029058">
    <property type="entry name" value="AB_hydrolase_fold"/>
</dbReference>
<sequence>MRFDVVGELGNPMVLMLPGSFCTGNTLRPVADRLSGGYCVVLVTLDGHVRGGGDYLSKEDATDKVVGWLRDRGVGHLAMAHGTSMGAINALDIAREGSIASDVWFFDGGPFFDFPKPVELAVRAAFRRMVRVARRDGAAGATDDELDAMLERGMFGRFLGGGAPVYRAMVRDCMEVCSFVSDASVAHESATFCECRLPDLPPDVVGRCVFLWGSEESARMSRRRVFRKYPDAEFIDVPGYNHCGYQCAHPDEYAALLDERIRGSR</sequence>
<dbReference type="RefSeq" id="WP_021726456.1">
    <property type="nucleotide sequence ID" value="NZ_AWEZ01000054.1"/>
</dbReference>
<dbReference type="Proteomes" id="UP000016638">
    <property type="component" value="Unassembled WGS sequence"/>
</dbReference>
<keyword evidence="3" id="KW-1185">Reference proteome</keyword>
<evidence type="ECO:0000313" key="2">
    <source>
        <dbReference type="EMBL" id="ERL07711.1"/>
    </source>
</evidence>
<feature type="domain" description="AB hydrolase-1" evidence="1">
    <location>
        <begin position="14"/>
        <end position="255"/>
    </location>
</feature>
<dbReference type="InterPro" id="IPR000073">
    <property type="entry name" value="AB_hydrolase_1"/>
</dbReference>
<accession>U2V4Y1</accession>
<dbReference type="GO" id="GO:0016787">
    <property type="term" value="F:hydrolase activity"/>
    <property type="evidence" value="ECO:0007669"/>
    <property type="project" value="UniProtKB-KW"/>
</dbReference>
<dbReference type="EMBL" id="AWEZ01000054">
    <property type="protein sequence ID" value="ERL07711.1"/>
    <property type="molecule type" value="Genomic_DNA"/>
</dbReference>
<dbReference type="SUPFAM" id="SSF53474">
    <property type="entry name" value="alpha/beta-Hydrolases"/>
    <property type="match status" value="1"/>
</dbReference>
<comment type="caution">
    <text evidence="2">The sequence shown here is derived from an EMBL/GenBank/DDBJ whole genome shotgun (WGS) entry which is preliminary data.</text>
</comment>
<keyword evidence="2" id="KW-0378">Hydrolase</keyword>
<proteinExistence type="predicted"/>